<keyword evidence="3 7" id="KW-0472">Membrane</keyword>
<dbReference type="PANTHER" id="PTHR32089:SF114">
    <property type="entry name" value="METHYL-ACCEPTING CHEMOTAXIS PROTEIN MCPB"/>
    <property type="match status" value="1"/>
</dbReference>
<evidence type="ECO:0000259" key="8">
    <source>
        <dbReference type="PROSITE" id="PS50111"/>
    </source>
</evidence>
<dbReference type="GO" id="GO:0006935">
    <property type="term" value="P:chemotaxis"/>
    <property type="evidence" value="ECO:0007669"/>
    <property type="project" value="InterPro"/>
</dbReference>
<keyword evidence="7" id="KW-1133">Transmembrane helix</keyword>
<gene>
    <name evidence="10" type="ORF">OE104_12170</name>
</gene>
<accession>A0A9E8LTF7</accession>
<dbReference type="GO" id="GO:0005886">
    <property type="term" value="C:plasma membrane"/>
    <property type="evidence" value="ECO:0007669"/>
    <property type="project" value="UniProtKB-SubCell"/>
</dbReference>
<dbReference type="SMART" id="SM00304">
    <property type="entry name" value="HAMP"/>
    <property type="match status" value="1"/>
</dbReference>
<evidence type="ECO:0000256" key="2">
    <source>
        <dbReference type="ARBA" id="ARBA00022475"/>
    </source>
</evidence>
<dbReference type="AlphaFoldDB" id="A0A9E8LTF7"/>
<evidence type="ECO:0000256" key="6">
    <source>
        <dbReference type="PROSITE-ProRule" id="PRU00284"/>
    </source>
</evidence>
<feature type="domain" description="HAMP" evidence="9">
    <location>
        <begin position="205"/>
        <end position="258"/>
    </location>
</feature>
<keyword evidence="4 6" id="KW-0807">Transducer</keyword>
<sequence>MKIKSLVKLNLTIIIILLIVTIGSLYFLFSSEGERTEVFNHQFNLKEMSNEILVSTNSLTENIRSYSQFGETEYLDAYESEKENNNVLEEIENHLNELNAPQTILNIINDIKSSLEYMEQLETSSINAVQNDDLITARQLLYGDGYTLERTSLQDNINNFQKELDQWISSQANGAQSQLMVSLYLTIGAVFIVSLITIAFLLILQRKLRPLNELTKATQSVSEGNLDVNIIQPKSKDEIAILSNAVQTMVTNLKEMIQQITNSAHQVAASSEELLASSEQSAQVATQVSKSIEQVSSNAEAQTNQIESNLKMFNNIQQTIKKIAGQIDTINHLSQNTTEYALEGETFVNETTNQMTSIHHSVSNTNKKINDLLVQSEEIDKITIAISNFAEQTNLLALNAAIEAARAGEHGQGFAVVAEEVRKLAEQSQESTKQIGGIIAAIQSNTMESVELMTKVTEDVDEGLNITNGTKEKFTLITGELKRLSSLIEEIAQGAKGIVEQINRSTKIEENLVHVAQDNAATSEEVSASSEEQLATMEEISSSAEALSKMAEEMQGLVSKFKL</sequence>
<dbReference type="SMART" id="SM00283">
    <property type="entry name" value="MA"/>
    <property type="match status" value="1"/>
</dbReference>
<dbReference type="PROSITE" id="PS50111">
    <property type="entry name" value="CHEMOTAXIS_TRANSDUC_2"/>
    <property type="match status" value="1"/>
</dbReference>
<comment type="subcellular location">
    <subcellularLocation>
        <location evidence="1">Cell membrane</location>
    </subcellularLocation>
</comment>
<dbReference type="SUPFAM" id="SSF58104">
    <property type="entry name" value="Methyl-accepting chemotaxis protein (MCP) signaling domain"/>
    <property type="match status" value="1"/>
</dbReference>
<dbReference type="CDD" id="cd11386">
    <property type="entry name" value="MCP_signal"/>
    <property type="match status" value="1"/>
</dbReference>
<reference evidence="10" key="1">
    <citation type="submission" date="2022-09" db="EMBL/GenBank/DDBJ databases">
        <title>Complete Genomes of Fervidibacillus albus and Fervidibacillus halotolerans isolated from tidal flat sediments.</title>
        <authorList>
            <person name="Kwon K.K."/>
            <person name="Yang S.-H."/>
            <person name="Park M.J."/>
            <person name="Oh H.-M."/>
        </authorList>
    </citation>
    <scope>NUCLEOTIDE SEQUENCE</scope>
    <source>
        <strain evidence="10">MEBiC13591</strain>
    </source>
</reference>
<dbReference type="Gene3D" id="6.10.340.10">
    <property type="match status" value="1"/>
</dbReference>
<feature type="transmembrane region" description="Helical" evidence="7">
    <location>
        <begin position="9"/>
        <end position="29"/>
    </location>
</feature>
<dbReference type="InterPro" id="IPR004090">
    <property type="entry name" value="Chemotax_Me-accpt_rcpt"/>
</dbReference>
<keyword evidence="11" id="KW-1185">Reference proteome</keyword>
<keyword evidence="2" id="KW-1003">Cell membrane</keyword>
<evidence type="ECO:0000256" key="4">
    <source>
        <dbReference type="ARBA" id="ARBA00023224"/>
    </source>
</evidence>
<proteinExistence type="inferred from homology"/>
<name>A0A9E8LTF7_9BACI</name>
<evidence type="ECO:0000256" key="7">
    <source>
        <dbReference type="SAM" id="Phobius"/>
    </source>
</evidence>
<dbReference type="RefSeq" id="WP_275417092.1">
    <property type="nucleotide sequence ID" value="NZ_CP106878.1"/>
</dbReference>
<feature type="domain" description="Methyl-accepting transducer" evidence="8">
    <location>
        <begin position="277"/>
        <end position="534"/>
    </location>
</feature>
<dbReference type="Pfam" id="PF00015">
    <property type="entry name" value="MCPsignal"/>
    <property type="match status" value="1"/>
</dbReference>
<dbReference type="GO" id="GO:0004888">
    <property type="term" value="F:transmembrane signaling receptor activity"/>
    <property type="evidence" value="ECO:0007669"/>
    <property type="project" value="InterPro"/>
</dbReference>
<evidence type="ECO:0000256" key="3">
    <source>
        <dbReference type="ARBA" id="ARBA00023136"/>
    </source>
</evidence>
<dbReference type="PANTHER" id="PTHR32089">
    <property type="entry name" value="METHYL-ACCEPTING CHEMOTAXIS PROTEIN MCPB"/>
    <property type="match status" value="1"/>
</dbReference>
<evidence type="ECO:0000259" key="9">
    <source>
        <dbReference type="PROSITE" id="PS50885"/>
    </source>
</evidence>
<dbReference type="InterPro" id="IPR004089">
    <property type="entry name" value="MCPsignal_dom"/>
</dbReference>
<organism evidence="10 11">
    <name type="scientific">Fervidibacillus albus</name>
    <dbReference type="NCBI Taxonomy" id="2980026"/>
    <lineage>
        <taxon>Bacteria</taxon>
        <taxon>Bacillati</taxon>
        <taxon>Bacillota</taxon>
        <taxon>Bacilli</taxon>
        <taxon>Bacillales</taxon>
        <taxon>Bacillaceae</taxon>
        <taxon>Fervidibacillus</taxon>
    </lineage>
</organism>
<evidence type="ECO:0000313" key="10">
    <source>
        <dbReference type="EMBL" id="WAA09310.1"/>
    </source>
</evidence>
<dbReference type="PROSITE" id="PS50885">
    <property type="entry name" value="HAMP"/>
    <property type="match status" value="1"/>
</dbReference>
<evidence type="ECO:0000313" key="11">
    <source>
        <dbReference type="Proteomes" id="UP001164718"/>
    </source>
</evidence>
<dbReference type="CDD" id="cd06225">
    <property type="entry name" value="HAMP"/>
    <property type="match status" value="1"/>
</dbReference>
<dbReference type="GO" id="GO:0007165">
    <property type="term" value="P:signal transduction"/>
    <property type="evidence" value="ECO:0007669"/>
    <property type="project" value="UniProtKB-KW"/>
</dbReference>
<comment type="similarity">
    <text evidence="5">Belongs to the methyl-accepting chemotaxis (MCP) protein family.</text>
</comment>
<dbReference type="Gene3D" id="1.10.287.950">
    <property type="entry name" value="Methyl-accepting chemotaxis protein"/>
    <property type="match status" value="1"/>
</dbReference>
<keyword evidence="7" id="KW-0812">Transmembrane</keyword>
<dbReference type="PRINTS" id="PR00260">
    <property type="entry name" value="CHEMTRNSDUCR"/>
</dbReference>
<dbReference type="Pfam" id="PF00672">
    <property type="entry name" value="HAMP"/>
    <property type="match status" value="1"/>
</dbReference>
<protein>
    <submittedName>
        <fullName evidence="10">Methyl-accepting chemotaxis protein</fullName>
    </submittedName>
</protein>
<dbReference type="KEGG" id="faf:OE104_12170"/>
<dbReference type="InterPro" id="IPR003660">
    <property type="entry name" value="HAMP_dom"/>
</dbReference>
<dbReference type="Proteomes" id="UP001164718">
    <property type="component" value="Chromosome"/>
</dbReference>
<evidence type="ECO:0000256" key="1">
    <source>
        <dbReference type="ARBA" id="ARBA00004236"/>
    </source>
</evidence>
<feature type="transmembrane region" description="Helical" evidence="7">
    <location>
        <begin position="183"/>
        <end position="204"/>
    </location>
</feature>
<dbReference type="EMBL" id="CP106878">
    <property type="protein sequence ID" value="WAA09310.1"/>
    <property type="molecule type" value="Genomic_DNA"/>
</dbReference>
<evidence type="ECO:0000256" key="5">
    <source>
        <dbReference type="ARBA" id="ARBA00029447"/>
    </source>
</evidence>